<gene>
    <name evidence="3" type="ORF">B0H17DRAFT_1103939</name>
</gene>
<comment type="caution">
    <text evidence="3">The sequence shown here is derived from an EMBL/GenBank/DDBJ whole genome shotgun (WGS) entry which is preliminary data.</text>
</comment>
<accession>A0AAD7CDL9</accession>
<name>A0AAD7CDL9_MYCRO</name>
<evidence type="ECO:0000259" key="2">
    <source>
        <dbReference type="Pfam" id="PF00144"/>
    </source>
</evidence>
<feature type="domain" description="Beta-lactamase-related" evidence="2">
    <location>
        <begin position="86"/>
        <end position="320"/>
    </location>
</feature>
<keyword evidence="1" id="KW-0732">Signal</keyword>
<evidence type="ECO:0000313" key="3">
    <source>
        <dbReference type="EMBL" id="KAJ7645754.1"/>
    </source>
</evidence>
<dbReference type="InterPro" id="IPR012338">
    <property type="entry name" value="Beta-lactam/transpept-like"/>
</dbReference>
<dbReference type="SUPFAM" id="SSF56601">
    <property type="entry name" value="beta-lactamase/transpeptidase-like"/>
    <property type="match status" value="1"/>
</dbReference>
<feature type="signal peptide" evidence="1">
    <location>
        <begin position="1"/>
        <end position="19"/>
    </location>
</feature>
<dbReference type="Gene3D" id="3.40.710.10">
    <property type="entry name" value="DD-peptidase/beta-lactamase superfamily"/>
    <property type="match status" value="2"/>
</dbReference>
<keyword evidence="4" id="KW-1185">Reference proteome</keyword>
<dbReference type="Pfam" id="PF00144">
    <property type="entry name" value="Beta-lactamase"/>
    <property type="match status" value="1"/>
</dbReference>
<evidence type="ECO:0000313" key="4">
    <source>
        <dbReference type="Proteomes" id="UP001221757"/>
    </source>
</evidence>
<organism evidence="3 4">
    <name type="scientific">Mycena rosella</name>
    <name type="common">Pink bonnet</name>
    <name type="synonym">Agaricus rosellus</name>
    <dbReference type="NCBI Taxonomy" id="1033263"/>
    <lineage>
        <taxon>Eukaryota</taxon>
        <taxon>Fungi</taxon>
        <taxon>Dikarya</taxon>
        <taxon>Basidiomycota</taxon>
        <taxon>Agaricomycotina</taxon>
        <taxon>Agaricomycetes</taxon>
        <taxon>Agaricomycetidae</taxon>
        <taxon>Agaricales</taxon>
        <taxon>Marasmiineae</taxon>
        <taxon>Mycenaceae</taxon>
        <taxon>Mycena</taxon>
    </lineage>
</organism>
<dbReference type="Proteomes" id="UP001221757">
    <property type="component" value="Unassembled WGS sequence"/>
</dbReference>
<feature type="chain" id="PRO_5041929599" evidence="1">
    <location>
        <begin position="20"/>
        <end position="494"/>
    </location>
</feature>
<reference evidence="3" key="1">
    <citation type="submission" date="2023-03" db="EMBL/GenBank/DDBJ databases">
        <title>Massive genome expansion in bonnet fungi (Mycena s.s.) driven by repeated elements and novel gene families across ecological guilds.</title>
        <authorList>
            <consortium name="Lawrence Berkeley National Laboratory"/>
            <person name="Harder C.B."/>
            <person name="Miyauchi S."/>
            <person name="Viragh M."/>
            <person name="Kuo A."/>
            <person name="Thoen E."/>
            <person name="Andreopoulos B."/>
            <person name="Lu D."/>
            <person name="Skrede I."/>
            <person name="Drula E."/>
            <person name="Henrissat B."/>
            <person name="Morin E."/>
            <person name="Kohler A."/>
            <person name="Barry K."/>
            <person name="LaButti K."/>
            <person name="Morin E."/>
            <person name="Salamov A."/>
            <person name="Lipzen A."/>
            <person name="Mereny Z."/>
            <person name="Hegedus B."/>
            <person name="Baldrian P."/>
            <person name="Stursova M."/>
            <person name="Weitz H."/>
            <person name="Taylor A."/>
            <person name="Grigoriev I.V."/>
            <person name="Nagy L.G."/>
            <person name="Martin F."/>
            <person name="Kauserud H."/>
        </authorList>
    </citation>
    <scope>NUCLEOTIDE SEQUENCE</scope>
    <source>
        <strain evidence="3">CBHHK067</strain>
    </source>
</reference>
<evidence type="ECO:0000256" key="1">
    <source>
        <dbReference type="SAM" id="SignalP"/>
    </source>
</evidence>
<protein>
    <submittedName>
        <fullName evidence="3">Beta-lactamase/transpeptidase-like protein</fullName>
    </submittedName>
</protein>
<sequence>MHFLSIGTIVLSFGIYASAVENSTILSPKLDSFINNVLAEWNTAGGVAVAVVRMDAQGGWLVETKRLFDILATGLLVSNQSLTPQISWKTKLASIMPGWKLVDPVASSESTIMDLMSHRTGLPRHNYSYFVYNDTLPALIQRLKYLKPSAGFREIFQYNNMISLGLNSTTYSHATAAATGRMADGFGRTGRNQTVNPLDAGIPHVWPYFLDFTGGDGNTFSGPGGVLTTAVDAARWLQILLLNGQHPTTNATIIPPGVVQMVATGVTVLEGNADTPELSATVYGGGQMQSSYRGHGFHAQITRFPADGVGIAVLTNEDFGQFMKEVIKVFGLELVDWDSRIVAEVQEVELALAGTPGPANVPLPLPLTALQGRTETGGTGPTSRSCTALIARLNSTFPTELAAADLVWVWDRSFTTNYVSLTHFHGLLFNPTGNASAPLWMLDGTLQGNFAEFAAVKGEIAGFRISGGIWGSGDVDEPHGNSVEARSEVGFNVV</sequence>
<dbReference type="AlphaFoldDB" id="A0AAD7CDL9"/>
<proteinExistence type="predicted"/>
<dbReference type="InterPro" id="IPR001466">
    <property type="entry name" value="Beta-lactam-related"/>
</dbReference>
<dbReference type="EMBL" id="JARKIE010000394">
    <property type="protein sequence ID" value="KAJ7645754.1"/>
    <property type="molecule type" value="Genomic_DNA"/>
</dbReference>